<feature type="transmembrane region" description="Helical" evidence="7">
    <location>
        <begin position="152"/>
        <end position="184"/>
    </location>
</feature>
<evidence type="ECO:0000256" key="6">
    <source>
        <dbReference type="ARBA" id="ARBA00023136"/>
    </source>
</evidence>
<evidence type="ECO:0000256" key="3">
    <source>
        <dbReference type="ARBA" id="ARBA00022475"/>
    </source>
</evidence>
<organism evidence="8 9">
    <name type="scientific">Enterovirga rhinocerotis</name>
    <dbReference type="NCBI Taxonomy" id="1339210"/>
    <lineage>
        <taxon>Bacteria</taxon>
        <taxon>Pseudomonadati</taxon>
        <taxon>Pseudomonadota</taxon>
        <taxon>Alphaproteobacteria</taxon>
        <taxon>Hyphomicrobiales</taxon>
        <taxon>Methylobacteriaceae</taxon>
        <taxon>Enterovirga</taxon>
    </lineage>
</organism>
<evidence type="ECO:0000313" key="9">
    <source>
        <dbReference type="Proteomes" id="UP000295122"/>
    </source>
</evidence>
<gene>
    <name evidence="8" type="ORF">EV668_2526</name>
</gene>
<comment type="similarity">
    <text evidence="2">Belongs to the chromate ion transporter (CHR) (TC 2.A.51) family.</text>
</comment>
<keyword evidence="6 7" id="KW-0472">Membrane</keyword>
<dbReference type="GO" id="GO:0005886">
    <property type="term" value="C:plasma membrane"/>
    <property type="evidence" value="ECO:0007669"/>
    <property type="project" value="UniProtKB-SubCell"/>
</dbReference>
<evidence type="ECO:0000313" key="8">
    <source>
        <dbReference type="EMBL" id="TDR89691.1"/>
    </source>
</evidence>
<keyword evidence="3" id="KW-1003">Cell membrane</keyword>
<feature type="transmembrane region" description="Helical" evidence="7">
    <location>
        <begin position="122"/>
        <end position="140"/>
    </location>
</feature>
<evidence type="ECO:0000256" key="1">
    <source>
        <dbReference type="ARBA" id="ARBA00004651"/>
    </source>
</evidence>
<dbReference type="Pfam" id="PF02417">
    <property type="entry name" value="Chromate_transp"/>
    <property type="match status" value="1"/>
</dbReference>
<reference evidence="8 9" key="1">
    <citation type="submission" date="2019-03" db="EMBL/GenBank/DDBJ databases">
        <title>Genomic Encyclopedia of Type Strains, Phase IV (KMG-IV): sequencing the most valuable type-strain genomes for metagenomic binning, comparative biology and taxonomic classification.</title>
        <authorList>
            <person name="Goeker M."/>
        </authorList>
    </citation>
    <scope>NUCLEOTIDE SEQUENCE [LARGE SCALE GENOMIC DNA]</scope>
    <source>
        <strain evidence="8 9">DSM 25903</strain>
    </source>
</reference>
<evidence type="ECO:0000256" key="2">
    <source>
        <dbReference type="ARBA" id="ARBA00005262"/>
    </source>
</evidence>
<evidence type="ECO:0000256" key="5">
    <source>
        <dbReference type="ARBA" id="ARBA00022989"/>
    </source>
</evidence>
<dbReference type="GO" id="GO:0015109">
    <property type="term" value="F:chromate transmembrane transporter activity"/>
    <property type="evidence" value="ECO:0007669"/>
    <property type="project" value="InterPro"/>
</dbReference>
<dbReference type="PANTHER" id="PTHR43663:SF1">
    <property type="entry name" value="CHROMATE TRANSPORTER"/>
    <property type="match status" value="1"/>
</dbReference>
<dbReference type="InterPro" id="IPR003370">
    <property type="entry name" value="Chromate_transpt"/>
</dbReference>
<proteinExistence type="inferred from homology"/>
<evidence type="ECO:0000256" key="4">
    <source>
        <dbReference type="ARBA" id="ARBA00022692"/>
    </source>
</evidence>
<feature type="transmembrane region" description="Helical" evidence="7">
    <location>
        <begin position="18"/>
        <end position="41"/>
    </location>
</feature>
<comment type="subcellular location">
    <subcellularLocation>
        <location evidence="1">Cell membrane</location>
        <topology evidence="1">Multi-pass membrane protein</topology>
    </subcellularLocation>
</comment>
<keyword evidence="9" id="KW-1185">Reference proteome</keyword>
<evidence type="ECO:0000256" key="7">
    <source>
        <dbReference type="SAM" id="Phobius"/>
    </source>
</evidence>
<feature type="transmembrane region" description="Helical" evidence="7">
    <location>
        <begin position="85"/>
        <end position="110"/>
    </location>
</feature>
<dbReference type="OrthoDB" id="8969999at2"/>
<accession>A0A4R7BVW4</accession>
<dbReference type="InterPro" id="IPR052518">
    <property type="entry name" value="CHR_Transporter"/>
</dbReference>
<name>A0A4R7BVW4_9HYPH</name>
<keyword evidence="5 7" id="KW-1133">Transmembrane helix</keyword>
<dbReference type="PANTHER" id="PTHR43663">
    <property type="entry name" value="CHROMATE TRANSPORT PROTEIN-RELATED"/>
    <property type="match status" value="1"/>
</dbReference>
<protein>
    <submittedName>
        <fullName evidence="8">Chromate transporter</fullName>
    </submittedName>
</protein>
<dbReference type="RefSeq" id="WP_133770503.1">
    <property type="nucleotide sequence ID" value="NZ_SNZR01000013.1"/>
</dbReference>
<sequence>MTASQPAEPAPVPTSLELFLGFMRVAAFSFGGVLPWAHFVLVERRRWLTSDEFTDMLALCQLLPGPNIVNMSVAIGARFHGARGALAAILGLTLLPIVIVLALATLYAGFKDVPAVDRALDGMAAAAAGLVIAMAAKMAMPMLRRRPWGAAPIILVTFVLVALLRWPLLLAVVVLAPFSIALAWRERAP</sequence>
<comment type="caution">
    <text evidence="8">The sequence shown here is derived from an EMBL/GenBank/DDBJ whole genome shotgun (WGS) entry which is preliminary data.</text>
</comment>
<dbReference type="Proteomes" id="UP000295122">
    <property type="component" value="Unassembled WGS sequence"/>
</dbReference>
<keyword evidence="4 7" id="KW-0812">Transmembrane</keyword>
<dbReference type="EMBL" id="SNZR01000013">
    <property type="protein sequence ID" value="TDR89691.1"/>
    <property type="molecule type" value="Genomic_DNA"/>
</dbReference>
<dbReference type="AlphaFoldDB" id="A0A4R7BVW4"/>